<dbReference type="PANTHER" id="PTHR30349">
    <property type="entry name" value="PHAGE INTEGRASE-RELATED"/>
    <property type="match status" value="1"/>
</dbReference>
<organism evidence="8 9">
    <name type="scientific">Sandaracinus amylolyticus</name>
    <dbReference type="NCBI Taxonomy" id="927083"/>
    <lineage>
        <taxon>Bacteria</taxon>
        <taxon>Pseudomonadati</taxon>
        <taxon>Myxococcota</taxon>
        <taxon>Polyangia</taxon>
        <taxon>Polyangiales</taxon>
        <taxon>Sandaracinaceae</taxon>
        <taxon>Sandaracinus</taxon>
    </lineage>
</organism>
<comment type="similarity">
    <text evidence="1">Belongs to the 'phage' integrase family.</text>
</comment>
<dbReference type="GO" id="GO:0015074">
    <property type="term" value="P:DNA integration"/>
    <property type="evidence" value="ECO:0007669"/>
    <property type="project" value="UniProtKB-KW"/>
</dbReference>
<feature type="domain" description="Core-binding (CB)" evidence="7">
    <location>
        <begin position="39"/>
        <end position="117"/>
    </location>
</feature>
<keyword evidence="4" id="KW-0233">DNA recombination</keyword>
<dbReference type="PROSITE" id="PS51900">
    <property type="entry name" value="CB"/>
    <property type="match status" value="1"/>
</dbReference>
<keyword evidence="9" id="KW-1185">Reference proteome</keyword>
<dbReference type="PROSITE" id="PS51898">
    <property type="entry name" value="TYR_RECOMBINASE"/>
    <property type="match status" value="1"/>
</dbReference>
<dbReference type="CDD" id="cd00796">
    <property type="entry name" value="INT_Rci_Hp1_C"/>
    <property type="match status" value="1"/>
</dbReference>
<dbReference type="Gene3D" id="1.10.443.10">
    <property type="entry name" value="Intergrase catalytic core"/>
    <property type="match status" value="1"/>
</dbReference>
<evidence type="ECO:0000313" key="9">
    <source>
        <dbReference type="Proteomes" id="UP000034883"/>
    </source>
</evidence>
<evidence type="ECO:0000256" key="1">
    <source>
        <dbReference type="ARBA" id="ARBA00008857"/>
    </source>
</evidence>
<dbReference type="GO" id="GO:0006310">
    <property type="term" value="P:DNA recombination"/>
    <property type="evidence" value="ECO:0007669"/>
    <property type="project" value="UniProtKB-KW"/>
</dbReference>
<dbReference type="InterPro" id="IPR050090">
    <property type="entry name" value="Tyrosine_recombinase_XerCD"/>
</dbReference>
<dbReference type="InterPro" id="IPR011010">
    <property type="entry name" value="DNA_brk_join_enz"/>
</dbReference>
<gene>
    <name evidence="8" type="ORF">DB32_005816</name>
</gene>
<evidence type="ECO:0000256" key="4">
    <source>
        <dbReference type="ARBA" id="ARBA00023172"/>
    </source>
</evidence>
<keyword evidence="3 5" id="KW-0238">DNA-binding</keyword>
<dbReference type="Proteomes" id="UP000034883">
    <property type="component" value="Chromosome"/>
</dbReference>
<evidence type="ECO:0000313" key="8">
    <source>
        <dbReference type="EMBL" id="AKF08667.1"/>
    </source>
</evidence>
<keyword evidence="2" id="KW-0229">DNA integration</keyword>
<dbReference type="EMBL" id="CP011125">
    <property type="protein sequence ID" value="AKF08667.1"/>
    <property type="molecule type" value="Genomic_DNA"/>
</dbReference>
<sequence length="338" mass="37006">MNKATATRRAQEVLTAAMAGGPIPAPGGGEVRDDAPARLTLRAAFDQYLAHLKARGLRSIANRRSHAAAWCASLGQGTAPEKITITALDAFEAEPGRAPATINRHLATLKHAASWWEERGIISIETAARIRKRKLLPEPQERIRHVRADEQRRLLDAIDRLDPELRVLVVLAMLTGARRSELTKLRRADVDLARGAITIEHTKTGTPRTVPMHPDVRSIVASLLAQEGEPTAFLIPLTLGPGRGRSEAARRAERATRAFREVADAAQIDDLRLHDLRHTFATRTREAGIGLDVIQRLLGHTTIATTRRYAHLADDHMRDAVNALASIAPALPPHDAKV</sequence>
<evidence type="ECO:0000256" key="5">
    <source>
        <dbReference type="PROSITE-ProRule" id="PRU01248"/>
    </source>
</evidence>
<dbReference type="InterPro" id="IPR002104">
    <property type="entry name" value="Integrase_catalytic"/>
</dbReference>
<dbReference type="InterPro" id="IPR044068">
    <property type="entry name" value="CB"/>
</dbReference>
<proteinExistence type="inferred from homology"/>
<dbReference type="InterPro" id="IPR013762">
    <property type="entry name" value="Integrase-like_cat_sf"/>
</dbReference>
<dbReference type="STRING" id="927083.DB32_005816"/>
<dbReference type="AlphaFoldDB" id="A0A0F6W6I2"/>
<accession>A0A0F6W6I2</accession>
<dbReference type="KEGG" id="samy:DB32_005816"/>
<name>A0A0F6W6I2_9BACT</name>
<evidence type="ECO:0000256" key="3">
    <source>
        <dbReference type="ARBA" id="ARBA00023125"/>
    </source>
</evidence>
<feature type="domain" description="Tyr recombinase" evidence="6">
    <location>
        <begin position="141"/>
        <end position="322"/>
    </location>
</feature>
<evidence type="ECO:0000259" key="7">
    <source>
        <dbReference type="PROSITE" id="PS51900"/>
    </source>
</evidence>
<protein>
    <submittedName>
        <fullName evidence="8">Integrase</fullName>
    </submittedName>
</protein>
<dbReference type="InterPro" id="IPR010998">
    <property type="entry name" value="Integrase_recombinase_N"/>
</dbReference>
<dbReference type="GO" id="GO:0003677">
    <property type="term" value="F:DNA binding"/>
    <property type="evidence" value="ECO:0007669"/>
    <property type="project" value="UniProtKB-UniRule"/>
</dbReference>
<dbReference type="PANTHER" id="PTHR30349:SF64">
    <property type="entry name" value="PROPHAGE INTEGRASE INTD-RELATED"/>
    <property type="match status" value="1"/>
</dbReference>
<dbReference type="Gene3D" id="1.10.150.130">
    <property type="match status" value="1"/>
</dbReference>
<reference evidence="8 9" key="1">
    <citation type="submission" date="2015-03" db="EMBL/GenBank/DDBJ databases">
        <title>Genome assembly of Sandaracinus amylolyticus DSM 53668.</title>
        <authorList>
            <person name="Sharma G."/>
            <person name="Subramanian S."/>
        </authorList>
    </citation>
    <scope>NUCLEOTIDE SEQUENCE [LARGE SCALE GENOMIC DNA]</scope>
    <source>
        <strain evidence="8 9">DSM 53668</strain>
    </source>
</reference>
<evidence type="ECO:0000259" key="6">
    <source>
        <dbReference type="PROSITE" id="PS51898"/>
    </source>
</evidence>
<dbReference type="SUPFAM" id="SSF56349">
    <property type="entry name" value="DNA breaking-rejoining enzymes"/>
    <property type="match status" value="1"/>
</dbReference>
<dbReference type="Pfam" id="PF00589">
    <property type="entry name" value="Phage_integrase"/>
    <property type="match status" value="1"/>
</dbReference>
<evidence type="ECO:0000256" key="2">
    <source>
        <dbReference type="ARBA" id="ARBA00022908"/>
    </source>
</evidence>